<gene>
    <name evidence="1" type="ORF">ACFPM7_21770</name>
</gene>
<dbReference type="RefSeq" id="WP_378249543.1">
    <property type="nucleotide sequence ID" value="NZ_JBHSKF010000012.1"/>
</dbReference>
<organism evidence="1 2">
    <name type="scientific">Actinokineospora guangxiensis</name>
    <dbReference type="NCBI Taxonomy" id="1490288"/>
    <lineage>
        <taxon>Bacteria</taxon>
        <taxon>Bacillati</taxon>
        <taxon>Actinomycetota</taxon>
        <taxon>Actinomycetes</taxon>
        <taxon>Pseudonocardiales</taxon>
        <taxon>Pseudonocardiaceae</taxon>
        <taxon>Actinokineospora</taxon>
    </lineage>
</organism>
<comment type="caution">
    <text evidence="1">The sequence shown here is derived from an EMBL/GenBank/DDBJ whole genome shotgun (WGS) entry which is preliminary data.</text>
</comment>
<dbReference type="Proteomes" id="UP001596157">
    <property type="component" value="Unassembled WGS sequence"/>
</dbReference>
<name>A0ABW0EQY5_9PSEU</name>
<protein>
    <submittedName>
        <fullName evidence="1">Uncharacterized protein</fullName>
    </submittedName>
</protein>
<evidence type="ECO:0000313" key="1">
    <source>
        <dbReference type="EMBL" id="MFC5289689.1"/>
    </source>
</evidence>
<evidence type="ECO:0000313" key="2">
    <source>
        <dbReference type="Proteomes" id="UP001596157"/>
    </source>
</evidence>
<accession>A0ABW0EQY5</accession>
<sequence length="138" mass="15440">MAIMHLDEHDRVLPSVRAVRGCSLGRVVVSEEEGLLVAELVFDAPLRRGETVITEHELVNRVPYPADGNYERKFRLPVREYVLEVCFDTADPPVACERYARTAVGEERVWEVAVPASGAVHGVALDFGPGCFGFRWSW</sequence>
<proteinExistence type="predicted"/>
<dbReference type="EMBL" id="JBHSKF010000012">
    <property type="protein sequence ID" value="MFC5289689.1"/>
    <property type="molecule type" value="Genomic_DNA"/>
</dbReference>
<keyword evidence="2" id="KW-1185">Reference proteome</keyword>
<reference evidence="2" key="1">
    <citation type="journal article" date="2019" name="Int. J. Syst. Evol. Microbiol.">
        <title>The Global Catalogue of Microorganisms (GCM) 10K type strain sequencing project: providing services to taxonomists for standard genome sequencing and annotation.</title>
        <authorList>
            <consortium name="The Broad Institute Genomics Platform"/>
            <consortium name="The Broad Institute Genome Sequencing Center for Infectious Disease"/>
            <person name="Wu L."/>
            <person name="Ma J."/>
        </authorList>
    </citation>
    <scope>NUCLEOTIDE SEQUENCE [LARGE SCALE GENOMIC DNA]</scope>
    <source>
        <strain evidence="2">CCUG 59778</strain>
    </source>
</reference>